<sequence length="45" mass="4853">MLGIGRNPDAGHVTRAVELSRVVGWLGAISSVVLAGLVGLWRRRR</sequence>
<reference evidence="2 3" key="1">
    <citation type="submission" date="2012-10" db="EMBL/GenBank/DDBJ databases">
        <title>Genome assembly of Amycolatopsis azurea DSM 43854.</title>
        <authorList>
            <person name="Khatri I."/>
            <person name="Kaur I."/>
            <person name="Subramanian S."/>
            <person name="Mayilraj S."/>
        </authorList>
    </citation>
    <scope>NUCLEOTIDE SEQUENCE [LARGE SCALE GENOMIC DNA]</scope>
    <source>
        <strain evidence="2 3">DSM 43854</strain>
    </source>
</reference>
<protein>
    <submittedName>
        <fullName evidence="2">Adenosylcobinamide-phosphate synthase</fullName>
    </submittedName>
</protein>
<keyword evidence="1" id="KW-0472">Membrane</keyword>
<name>M2PTB6_9PSEU</name>
<accession>M2PTB6</accession>
<keyword evidence="1" id="KW-1133">Transmembrane helix</keyword>
<evidence type="ECO:0000313" key="2">
    <source>
        <dbReference type="EMBL" id="EMD22775.1"/>
    </source>
</evidence>
<gene>
    <name evidence="2" type="ORF">C791_7999</name>
</gene>
<dbReference type="PATRIC" id="fig|1238180.3.peg.7473"/>
<feature type="transmembrane region" description="Helical" evidence="1">
    <location>
        <begin position="22"/>
        <end position="41"/>
    </location>
</feature>
<evidence type="ECO:0000256" key="1">
    <source>
        <dbReference type="SAM" id="Phobius"/>
    </source>
</evidence>
<organism evidence="2 3">
    <name type="scientific">Amycolatopsis azurea DSM 43854</name>
    <dbReference type="NCBI Taxonomy" id="1238180"/>
    <lineage>
        <taxon>Bacteria</taxon>
        <taxon>Bacillati</taxon>
        <taxon>Actinomycetota</taxon>
        <taxon>Actinomycetes</taxon>
        <taxon>Pseudonocardiales</taxon>
        <taxon>Pseudonocardiaceae</taxon>
        <taxon>Amycolatopsis</taxon>
    </lineage>
</organism>
<dbReference type="AlphaFoldDB" id="M2PTB6"/>
<keyword evidence="1" id="KW-0812">Transmembrane</keyword>
<dbReference type="EMBL" id="ANMG01000088">
    <property type="protein sequence ID" value="EMD22775.1"/>
    <property type="molecule type" value="Genomic_DNA"/>
</dbReference>
<evidence type="ECO:0000313" key="3">
    <source>
        <dbReference type="Proteomes" id="UP000014137"/>
    </source>
</evidence>
<proteinExistence type="predicted"/>
<dbReference type="Proteomes" id="UP000014137">
    <property type="component" value="Unassembled WGS sequence"/>
</dbReference>
<comment type="caution">
    <text evidence="2">The sequence shown here is derived from an EMBL/GenBank/DDBJ whole genome shotgun (WGS) entry which is preliminary data.</text>
</comment>